<dbReference type="Pfam" id="PF13749">
    <property type="entry name" value="HATPase_c_4"/>
    <property type="match status" value="1"/>
</dbReference>
<accession>A0A2A9DN52</accession>
<sequence length="582" mass="64076">MYAVIMDLSFDSPHLPDLVRNALISIYEGATADSQESTVLEFKEDPALNEKSRGRNARAEIIEKLIEESICMANGPASGGYIVVGIADKKAGPEAFLGTDLDEEDVAKKIFNRTKPNMRVDVTPVMLGDVRVLVVYVPEALDVYSRQSGAASKRIGSKCEPLSDEERQALAFERRNPDFSNRVSSSTVEDYSPDVIAEARRLLRIRREGPGETAHVPETTTGLLRELGLLDANGSPKRAADILFAQRPPGVVTVRHLWRTFPGADPQVQEYSGPLLVDLPRLRRKMEENADTEIGRVSFANGQEIPIPRFPAQAIDEVIINALVHRDWRINDAVVVDQTARLLKVWSPGPLPIGVTEQNLLTTRSIPRNGRLMATMRMLGLAEESSRGFDRMWASMIRTGRDVPEVHATETHVEVILAAGEPDLEFVRALSDLSSVFGPEVVESVNVLIILWHLWSSPMITERTVCAQTQIGALECKDLMAGLEECGLLEAVGQSREWVLSGKAQKVMGILGNGEIAAVSAQEWIREKLDSGESVSSTEISERLGIARKEATDYLRHLRTLGQAQIDPSGPSRGPGTRWIAK</sequence>
<evidence type="ECO:0000313" key="2">
    <source>
        <dbReference type="EMBL" id="PFG27796.1"/>
    </source>
</evidence>
<proteinExistence type="predicted"/>
<dbReference type="STRING" id="1724.GCA_001044175_02491"/>
<dbReference type="Pfam" id="PF04326">
    <property type="entry name" value="SLFN_AlbA_2"/>
    <property type="match status" value="1"/>
</dbReference>
<reference evidence="2 3" key="1">
    <citation type="submission" date="2017-10" db="EMBL/GenBank/DDBJ databases">
        <title>Sequencing the genomes of 1000 actinobacteria strains.</title>
        <authorList>
            <person name="Klenk H.-P."/>
        </authorList>
    </citation>
    <scope>NUCLEOTIDE SEQUENCE [LARGE SCALE GENOMIC DNA]</scope>
    <source>
        <strain evidence="2 3">DSM 20688</strain>
    </source>
</reference>
<dbReference type="InterPro" id="IPR007421">
    <property type="entry name" value="Schlafen_AlbA_2_dom"/>
</dbReference>
<name>A0A2A9DN52_9CORY</name>
<dbReference type="EMBL" id="PDJF01000001">
    <property type="protein sequence ID" value="PFG27796.1"/>
    <property type="molecule type" value="Genomic_DNA"/>
</dbReference>
<feature type="domain" description="Schlafen AlbA-2" evidence="1">
    <location>
        <begin position="36"/>
        <end position="162"/>
    </location>
</feature>
<dbReference type="PANTHER" id="PTHR30595:SF6">
    <property type="entry name" value="SCHLAFEN ALBA-2 DOMAIN-CONTAINING PROTEIN"/>
    <property type="match status" value="1"/>
</dbReference>
<dbReference type="InterPro" id="IPR038475">
    <property type="entry name" value="RecG_C_sf"/>
</dbReference>
<keyword evidence="2" id="KW-0347">Helicase</keyword>
<evidence type="ECO:0000259" key="1">
    <source>
        <dbReference type="Pfam" id="PF04326"/>
    </source>
</evidence>
<dbReference type="Gene3D" id="3.30.950.30">
    <property type="entry name" value="Schlafen, AAA domain"/>
    <property type="match status" value="1"/>
</dbReference>
<comment type="caution">
    <text evidence="2">The sequence shown here is derived from an EMBL/GenBank/DDBJ whole genome shotgun (WGS) entry which is preliminary data.</text>
</comment>
<dbReference type="Gene3D" id="3.30.565.60">
    <property type="match status" value="1"/>
</dbReference>
<dbReference type="OrthoDB" id="9805115at2"/>
<protein>
    <submittedName>
        <fullName evidence="2">ATP-dependent DNA helicase RecG</fullName>
    </submittedName>
</protein>
<dbReference type="Proteomes" id="UP000221653">
    <property type="component" value="Unassembled WGS sequence"/>
</dbReference>
<evidence type="ECO:0000313" key="3">
    <source>
        <dbReference type="Proteomes" id="UP000221653"/>
    </source>
</evidence>
<keyword evidence="2" id="KW-0547">Nucleotide-binding</keyword>
<organism evidence="2 3">
    <name type="scientific">Corynebacterium renale</name>
    <dbReference type="NCBI Taxonomy" id="1724"/>
    <lineage>
        <taxon>Bacteria</taxon>
        <taxon>Bacillati</taxon>
        <taxon>Actinomycetota</taxon>
        <taxon>Actinomycetes</taxon>
        <taxon>Mycobacteriales</taxon>
        <taxon>Corynebacteriaceae</taxon>
        <taxon>Corynebacterium</taxon>
    </lineage>
</organism>
<dbReference type="PANTHER" id="PTHR30595">
    <property type="entry name" value="GLPR-RELATED TRANSCRIPTIONAL REPRESSOR"/>
    <property type="match status" value="1"/>
</dbReference>
<dbReference type="GO" id="GO:0004386">
    <property type="term" value="F:helicase activity"/>
    <property type="evidence" value="ECO:0007669"/>
    <property type="project" value="UniProtKB-KW"/>
</dbReference>
<dbReference type="Gene3D" id="6.10.10.130">
    <property type="match status" value="1"/>
</dbReference>
<keyword evidence="2" id="KW-0378">Hydrolase</keyword>
<gene>
    <name evidence="2" type="ORF">ATK06_0875</name>
</gene>
<keyword evidence="3" id="KW-1185">Reference proteome</keyword>
<dbReference type="InterPro" id="IPR038461">
    <property type="entry name" value="Schlafen_AlbA_2_dom_sf"/>
</dbReference>
<dbReference type="AlphaFoldDB" id="A0A2A9DN52"/>
<keyword evidence="2" id="KW-0067">ATP-binding</keyword>